<dbReference type="Gene3D" id="3.30.420.10">
    <property type="entry name" value="Ribonuclease H-like superfamily/Ribonuclease H"/>
    <property type="match status" value="1"/>
</dbReference>
<evidence type="ECO:0000259" key="1">
    <source>
        <dbReference type="Pfam" id="PF08281"/>
    </source>
</evidence>
<feature type="domain" description="RNA polymerase sigma factor 70 region 4 type 2" evidence="1">
    <location>
        <begin position="7"/>
        <end position="51"/>
    </location>
</feature>
<dbReference type="GO" id="GO:0003677">
    <property type="term" value="F:DNA binding"/>
    <property type="evidence" value="ECO:0007669"/>
    <property type="project" value="InterPro"/>
</dbReference>
<comment type="caution">
    <text evidence="3">The sequence shown here is derived from an EMBL/GenBank/DDBJ whole genome shotgun (WGS) entry which is preliminary data.</text>
</comment>
<organism evidence="3 4">
    <name type="scientific">Ceratobasidium theobromae</name>
    <dbReference type="NCBI Taxonomy" id="1582974"/>
    <lineage>
        <taxon>Eukaryota</taxon>
        <taxon>Fungi</taxon>
        <taxon>Dikarya</taxon>
        <taxon>Basidiomycota</taxon>
        <taxon>Agaricomycotina</taxon>
        <taxon>Agaricomycetes</taxon>
        <taxon>Cantharellales</taxon>
        <taxon>Ceratobasidiaceae</taxon>
        <taxon>Ceratobasidium</taxon>
    </lineage>
</organism>
<dbReference type="InterPro" id="IPR009057">
    <property type="entry name" value="Homeodomain-like_sf"/>
</dbReference>
<dbReference type="Gene3D" id="1.10.10.10">
    <property type="entry name" value="Winged helix-like DNA-binding domain superfamily/Winged helix DNA-binding domain"/>
    <property type="match status" value="1"/>
</dbReference>
<dbReference type="GO" id="GO:0006352">
    <property type="term" value="P:DNA-templated transcription initiation"/>
    <property type="evidence" value="ECO:0007669"/>
    <property type="project" value="InterPro"/>
</dbReference>
<dbReference type="PANTHER" id="PTHR23022:SF135">
    <property type="entry name" value="SI:DKEY-77F5.3"/>
    <property type="match status" value="1"/>
</dbReference>
<dbReference type="AlphaFoldDB" id="A0A5N5QFS1"/>
<evidence type="ECO:0000259" key="2">
    <source>
        <dbReference type="Pfam" id="PF13358"/>
    </source>
</evidence>
<protein>
    <recommendedName>
        <fullName evidence="5">Tc1-like transposase DDE domain-containing protein</fullName>
    </recommendedName>
</protein>
<evidence type="ECO:0000313" key="3">
    <source>
        <dbReference type="EMBL" id="KAB5590311.1"/>
    </source>
</evidence>
<dbReference type="InterPro" id="IPR036388">
    <property type="entry name" value="WH-like_DNA-bd_sf"/>
</dbReference>
<dbReference type="Proteomes" id="UP000383932">
    <property type="component" value="Unassembled WGS sequence"/>
</dbReference>
<dbReference type="InterPro" id="IPR013249">
    <property type="entry name" value="RNA_pol_sigma70_r4_t2"/>
</dbReference>
<gene>
    <name evidence="3" type="ORF">CTheo_6249</name>
</gene>
<dbReference type="OrthoDB" id="2417635at2759"/>
<evidence type="ECO:0000313" key="4">
    <source>
        <dbReference type="Proteomes" id="UP000383932"/>
    </source>
</evidence>
<feature type="domain" description="Tc1-like transposase DDE" evidence="2">
    <location>
        <begin position="236"/>
        <end position="306"/>
    </location>
</feature>
<evidence type="ECO:0008006" key="5">
    <source>
        <dbReference type="Google" id="ProtNLM"/>
    </source>
</evidence>
<proteinExistence type="predicted"/>
<accession>A0A5N5QFS1</accession>
<dbReference type="InterPro" id="IPR052338">
    <property type="entry name" value="Transposase_5"/>
</dbReference>
<dbReference type="Pfam" id="PF08281">
    <property type="entry name" value="Sigma70_r4_2"/>
    <property type="match status" value="1"/>
</dbReference>
<sequence length="354" mass="39953">MSRRGHKELPETLRTYILALRVEGYTYKEIGEKLSIAPSTAFKTVARALKHGTLKSLPRSGCPPALSETTCRLVVRKLTIYRFEPYSLIAKRIGNVTAQQVQSIAHKKKYHRFLARRKPFLDRIKAVKRLVWARENRMRNWNTVMWTDEVPLETGGKSHRPRVTCRAGEAYLPECIAPTFQSGRKSLMAWGCIAHGYKGPLIRLEVEPCSVTSTGRKRGGGVGARVYVDQVISGPMKDCLAHLEKERGHPMLVVEDGAPSHWGKAAKVAREKYGIQQLAHPPNSPDLNPIEPIWRLLKNRIDSIPESRKDLEHLWATAQSVWDSITVEEVNKHTGKMNARVTAVIKAKGFQTPF</sequence>
<dbReference type="GO" id="GO:0016987">
    <property type="term" value="F:sigma factor activity"/>
    <property type="evidence" value="ECO:0007669"/>
    <property type="project" value="InterPro"/>
</dbReference>
<name>A0A5N5QFS1_9AGAM</name>
<dbReference type="EMBL" id="SSOP01000179">
    <property type="protein sequence ID" value="KAB5590311.1"/>
    <property type="molecule type" value="Genomic_DNA"/>
</dbReference>
<keyword evidence="4" id="KW-1185">Reference proteome</keyword>
<dbReference type="Pfam" id="PF13358">
    <property type="entry name" value="DDE_3"/>
    <property type="match status" value="1"/>
</dbReference>
<dbReference type="SUPFAM" id="SSF46689">
    <property type="entry name" value="Homeodomain-like"/>
    <property type="match status" value="1"/>
</dbReference>
<dbReference type="InterPro" id="IPR038717">
    <property type="entry name" value="Tc1-like_DDE_dom"/>
</dbReference>
<dbReference type="InterPro" id="IPR036397">
    <property type="entry name" value="RNaseH_sf"/>
</dbReference>
<dbReference type="PANTHER" id="PTHR23022">
    <property type="entry name" value="TRANSPOSABLE ELEMENT-RELATED"/>
    <property type="match status" value="1"/>
</dbReference>
<reference evidence="3 4" key="1">
    <citation type="journal article" date="2019" name="Fungal Biol. Biotechnol.">
        <title>Draft genome sequence of fastidious pathogen Ceratobasidium theobromae, which causes vascular-streak dieback in Theobroma cacao.</title>
        <authorList>
            <person name="Ali S.S."/>
            <person name="Asman A."/>
            <person name="Shao J."/>
            <person name="Firmansyah A.P."/>
            <person name="Susilo A.W."/>
            <person name="Rosmana A."/>
            <person name="McMahon P."/>
            <person name="Junaid M."/>
            <person name="Guest D."/>
            <person name="Kheng T.Y."/>
            <person name="Meinhardt L.W."/>
            <person name="Bailey B.A."/>
        </authorList>
    </citation>
    <scope>NUCLEOTIDE SEQUENCE [LARGE SCALE GENOMIC DNA]</scope>
    <source>
        <strain evidence="3 4">CT2</strain>
    </source>
</reference>